<evidence type="ECO:0000256" key="1">
    <source>
        <dbReference type="SAM" id="MobiDB-lite"/>
    </source>
</evidence>
<evidence type="ECO:0008006" key="6">
    <source>
        <dbReference type="Google" id="ProtNLM"/>
    </source>
</evidence>
<dbReference type="EMBL" id="SJPF01000004">
    <property type="protein sequence ID" value="TWT31535.1"/>
    <property type="molecule type" value="Genomic_DNA"/>
</dbReference>
<feature type="signal peptide" evidence="3">
    <location>
        <begin position="1"/>
        <end position="24"/>
    </location>
</feature>
<evidence type="ECO:0000313" key="4">
    <source>
        <dbReference type="EMBL" id="TWT31535.1"/>
    </source>
</evidence>
<feature type="compositionally biased region" description="Basic and acidic residues" evidence="1">
    <location>
        <begin position="62"/>
        <end position="78"/>
    </location>
</feature>
<evidence type="ECO:0000256" key="3">
    <source>
        <dbReference type="SAM" id="SignalP"/>
    </source>
</evidence>
<feature type="transmembrane region" description="Helical" evidence="2">
    <location>
        <begin position="188"/>
        <end position="206"/>
    </location>
</feature>
<feature type="region of interest" description="Disordered" evidence="1">
    <location>
        <begin position="24"/>
        <end position="78"/>
    </location>
</feature>
<comment type="caution">
    <text evidence="4">The sequence shown here is derived from an EMBL/GenBank/DDBJ whole genome shotgun (WGS) entry which is preliminary data.</text>
</comment>
<keyword evidence="2" id="KW-0812">Transmembrane</keyword>
<dbReference type="RefSeq" id="WP_146433719.1">
    <property type="nucleotide sequence ID" value="NZ_SJPF01000004.1"/>
</dbReference>
<organism evidence="4 5">
    <name type="scientific">Blastopirellula retiformator</name>
    <dbReference type="NCBI Taxonomy" id="2527970"/>
    <lineage>
        <taxon>Bacteria</taxon>
        <taxon>Pseudomonadati</taxon>
        <taxon>Planctomycetota</taxon>
        <taxon>Planctomycetia</taxon>
        <taxon>Pirellulales</taxon>
        <taxon>Pirellulaceae</taxon>
        <taxon>Blastopirellula</taxon>
    </lineage>
</organism>
<accession>A0A5C5V1G6</accession>
<feature type="chain" id="PRO_5022794693" description="Chloroplast import component protein (Tic20)" evidence="3">
    <location>
        <begin position="25"/>
        <end position="230"/>
    </location>
</feature>
<evidence type="ECO:0000313" key="5">
    <source>
        <dbReference type="Proteomes" id="UP000318878"/>
    </source>
</evidence>
<dbReference type="OrthoDB" id="212416at2"/>
<gene>
    <name evidence="4" type="ORF">Enr8_34570</name>
</gene>
<feature type="transmembrane region" description="Helical" evidence="2">
    <location>
        <begin position="117"/>
        <end position="143"/>
    </location>
</feature>
<dbReference type="AlphaFoldDB" id="A0A5C5V1G6"/>
<keyword evidence="2" id="KW-0472">Membrane</keyword>
<protein>
    <recommendedName>
        <fullName evidence="6">Chloroplast import component protein (Tic20)</fullName>
    </recommendedName>
</protein>
<keyword evidence="2" id="KW-1133">Transmembrane helix</keyword>
<dbReference type="Proteomes" id="UP000318878">
    <property type="component" value="Unassembled WGS sequence"/>
</dbReference>
<name>A0A5C5V1G6_9BACT</name>
<keyword evidence="3" id="KW-0732">Signal</keyword>
<keyword evidence="5" id="KW-1185">Reference proteome</keyword>
<proteinExistence type="predicted"/>
<feature type="transmembrane region" description="Helical" evidence="2">
    <location>
        <begin position="155"/>
        <end position="176"/>
    </location>
</feature>
<evidence type="ECO:0000256" key="2">
    <source>
        <dbReference type="SAM" id="Phobius"/>
    </source>
</evidence>
<reference evidence="4 5" key="1">
    <citation type="submission" date="2019-02" db="EMBL/GenBank/DDBJ databases">
        <title>Deep-cultivation of Planctomycetes and their phenomic and genomic characterization uncovers novel biology.</title>
        <authorList>
            <person name="Wiegand S."/>
            <person name="Jogler M."/>
            <person name="Boedeker C."/>
            <person name="Pinto D."/>
            <person name="Vollmers J."/>
            <person name="Rivas-Marin E."/>
            <person name="Kohn T."/>
            <person name="Peeters S.H."/>
            <person name="Heuer A."/>
            <person name="Rast P."/>
            <person name="Oberbeckmann S."/>
            <person name="Bunk B."/>
            <person name="Jeske O."/>
            <person name="Meyerdierks A."/>
            <person name="Storesund J.E."/>
            <person name="Kallscheuer N."/>
            <person name="Luecker S."/>
            <person name="Lage O.M."/>
            <person name="Pohl T."/>
            <person name="Merkel B.J."/>
            <person name="Hornburger P."/>
            <person name="Mueller R.-W."/>
            <person name="Bruemmer F."/>
            <person name="Labrenz M."/>
            <person name="Spormann A.M."/>
            <person name="Op Den Camp H."/>
            <person name="Overmann J."/>
            <person name="Amann R."/>
            <person name="Jetten M.S.M."/>
            <person name="Mascher T."/>
            <person name="Medema M.H."/>
            <person name="Devos D.P."/>
            <person name="Kaster A.-K."/>
            <person name="Ovreas L."/>
            <person name="Rohde M."/>
            <person name="Galperin M.Y."/>
            <person name="Jogler C."/>
        </authorList>
    </citation>
    <scope>NUCLEOTIDE SEQUENCE [LARGE SCALE GENOMIC DNA]</scope>
    <source>
        <strain evidence="4 5">Enr8</strain>
    </source>
</reference>
<sequence precursor="true">MSRLLASIVLMTLVLGVMQAPAWAQEESDAPPVVAEPAEAAKPEVEEGDAMTPEPAGEAAAEEEHAAAESKADPKPDITDQIDEISKHVDQSETAQETSAGILTPIYQLAEAMEFPAFHWFAFALMFSGVVGYALQLVIGKLVVFAHLGFSLREILSDLLGLAISVVGLVLTTQAAAQNSTFTQSPSAVLSASGFGLVIGLVIYFWGQAEEVEAVKGRAAVAREKAKEKK</sequence>